<evidence type="ECO:0000259" key="3">
    <source>
        <dbReference type="PROSITE" id="PS01031"/>
    </source>
</evidence>
<comment type="similarity">
    <text evidence="1 2">Belongs to the small heat shock protein (HSP20) family.</text>
</comment>
<dbReference type="Proteomes" id="UP000198949">
    <property type="component" value="Unassembled WGS sequence"/>
</dbReference>
<feature type="domain" description="SHSP" evidence="3">
    <location>
        <begin position="29"/>
        <end position="143"/>
    </location>
</feature>
<dbReference type="InterPro" id="IPR031107">
    <property type="entry name" value="Small_HSP"/>
</dbReference>
<evidence type="ECO:0000256" key="1">
    <source>
        <dbReference type="PROSITE-ProRule" id="PRU00285"/>
    </source>
</evidence>
<dbReference type="STRING" id="58114.SAMN05216270_10226"/>
<dbReference type="OrthoDB" id="3855217at2"/>
<organism evidence="4 5">
    <name type="scientific">Glycomyces harbinensis</name>
    <dbReference type="NCBI Taxonomy" id="58114"/>
    <lineage>
        <taxon>Bacteria</taxon>
        <taxon>Bacillati</taxon>
        <taxon>Actinomycetota</taxon>
        <taxon>Actinomycetes</taxon>
        <taxon>Glycomycetales</taxon>
        <taxon>Glycomycetaceae</taxon>
        <taxon>Glycomyces</taxon>
    </lineage>
</organism>
<dbReference type="Pfam" id="PF00011">
    <property type="entry name" value="HSP20"/>
    <property type="match status" value="1"/>
</dbReference>
<evidence type="ECO:0000313" key="5">
    <source>
        <dbReference type="Proteomes" id="UP000198949"/>
    </source>
</evidence>
<dbReference type="InterPro" id="IPR002068">
    <property type="entry name" value="A-crystallin/Hsp20_dom"/>
</dbReference>
<gene>
    <name evidence="4" type="ORF">SAMN05216270_10226</name>
</gene>
<dbReference type="PROSITE" id="PS01031">
    <property type="entry name" value="SHSP"/>
    <property type="match status" value="1"/>
</dbReference>
<sequence>MIVRYQHPYAAFRQFDREFERLVRRGFGRTATQLSLRADVYTEGPDAVITAAVPGISPEDVTVTLEGRRLSITAERREREAAEGDRYLVRGLTSGTFRREFTVPEGTDPAQVSAAVADGLLTVRVANAVKPAPQAQAIPVTGAQPAIEVEAGVESEQAETAGDESK</sequence>
<dbReference type="SUPFAM" id="SSF49764">
    <property type="entry name" value="HSP20-like chaperones"/>
    <property type="match status" value="1"/>
</dbReference>
<proteinExistence type="inferred from homology"/>
<dbReference type="Gene3D" id="2.60.40.790">
    <property type="match status" value="1"/>
</dbReference>
<dbReference type="CDD" id="cd06464">
    <property type="entry name" value="ACD_sHsps-like"/>
    <property type="match status" value="1"/>
</dbReference>
<protein>
    <submittedName>
        <fullName evidence="4">HSP20 family protein</fullName>
    </submittedName>
</protein>
<dbReference type="PANTHER" id="PTHR11527">
    <property type="entry name" value="HEAT-SHOCK PROTEIN 20 FAMILY MEMBER"/>
    <property type="match status" value="1"/>
</dbReference>
<dbReference type="InterPro" id="IPR008978">
    <property type="entry name" value="HSP20-like_chaperone"/>
</dbReference>
<dbReference type="RefSeq" id="WP_091028783.1">
    <property type="nucleotide sequence ID" value="NZ_FNAD01000002.1"/>
</dbReference>
<accession>A0A1G6SCU2</accession>
<evidence type="ECO:0000313" key="4">
    <source>
        <dbReference type="EMBL" id="SDD14689.1"/>
    </source>
</evidence>
<dbReference type="EMBL" id="FNAD01000002">
    <property type="protein sequence ID" value="SDD14689.1"/>
    <property type="molecule type" value="Genomic_DNA"/>
</dbReference>
<dbReference type="AlphaFoldDB" id="A0A1G6SCU2"/>
<reference evidence="5" key="1">
    <citation type="submission" date="2016-10" db="EMBL/GenBank/DDBJ databases">
        <authorList>
            <person name="Varghese N."/>
            <person name="Submissions S."/>
        </authorList>
    </citation>
    <scope>NUCLEOTIDE SEQUENCE [LARGE SCALE GENOMIC DNA]</scope>
    <source>
        <strain evidence="5">CGMCC 4.3516</strain>
    </source>
</reference>
<name>A0A1G6SCU2_9ACTN</name>
<keyword evidence="5" id="KW-1185">Reference proteome</keyword>
<evidence type="ECO:0000256" key="2">
    <source>
        <dbReference type="RuleBase" id="RU003616"/>
    </source>
</evidence>